<evidence type="ECO:0000256" key="4">
    <source>
        <dbReference type="ARBA" id="ARBA00023136"/>
    </source>
</evidence>
<dbReference type="PANTHER" id="PTHR31234:SF65">
    <property type="entry name" value="LATE EMBRYOGENESIS ABUNDANT PROTEIN, LEA_2 SUBGROUP"/>
    <property type="match status" value="1"/>
</dbReference>
<evidence type="ECO:0000256" key="5">
    <source>
        <dbReference type="SAM" id="MobiDB-lite"/>
    </source>
</evidence>
<dbReference type="SUPFAM" id="SSF117070">
    <property type="entry name" value="LEA14-like"/>
    <property type="match status" value="1"/>
</dbReference>
<feature type="region of interest" description="Disordered" evidence="5">
    <location>
        <begin position="1"/>
        <end position="42"/>
    </location>
</feature>
<keyword evidence="9" id="KW-1185">Reference proteome</keyword>
<dbReference type="Pfam" id="PF03168">
    <property type="entry name" value="LEA_2"/>
    <property type="match status" value="1"/>
</dbReference>
<evidence type="ECO:0000313" key="8">
    <source>
        <dbReference type="EMBL" id="KAF4352415.1"/>
    </source>
</evidence>
<dbReference type="GO" id="GO:0098542">
    <property type="term" value="P:defense response to other organism"/>
    <property type="evidence" value="ECO:0007669"/>
    <property type="project" value="InterPro"/>
</dbReference>
<dbReference type="GO" id="GO:0016020">
    <property type="term" value="C:membrane"/>
    <property type="evidence" value="ECO:0007669"/>
    <property type="project" value="UniProtKB-SubCell"/>
</dbReference>
<evidence type="ECO:0000256" key="3">
    <source>
        <dbReference type="ARBA" id="ARBA00022989"/>
    </source>
</evidence>
<feature type="domain" description="Late embryogenesis abundant protein LEA-2 subgroup" evidence="7">
    <location>
        <begin position="112"/>
        <end position="212"/>
    </location>
</feature>
<gene>
    <name evidence="8" type="ORF">G4B88_018847</name>
</gene>
<keyword evidence="3 6" id="KW-1133">Transmembrane helix</keyword>
<comment type="subcellular location">
    <subcellularLocation>
        <location evidence="1">Membrane</location>
        <topology evidence="1">Single-pass membrane protein</topology>
    </subcellularLocation>
</comment>
<reference evidence="8 9" key="1">
    <citation type="journal article" date="2020" name="bioRxiv">
        <title>Sequence and annotation of 42 cannabis genomes reveals extensive copy number variation in cannabinoid synthesis and pathogen resistance genes.</title>
        <authorList>
            <person name="Mckernan K.J."/>
            <person name="Helbert Y."/>
            <person name="Kane L.T."/>
            <person name="Ebling H."/>
            <person name="Zhang L."/>
            <person name="Liu B."/>
            <person name="Eaton Z."/>
            <person name="Mclaughlin S."/>
            <person name="Kingan S."/>
            <person name="Baybayan P."/>
            <person name="Concepcion G."/>
            <person name="Jordan M."/>
            <person name="Riva A."/>
            <person name="Barbazuk W."/>
            <person name="Harkins T."/>
        </authorList>
    </citation>
    <scope>NUCLEOTIDE SEQUENCE [LARGE SCALE GENOMIC DNA]</scope>
    <source>
        <strain evidence="9">cv. Jamaican Lion 4</strain>
        <tissue evidence="8">Leaf</tissue>
    </source>
</reference>
<evidence type="ECO:0000313" key="9">
    <source>
        <dbReference type="Proteomes" id="UP000583929"/>
    </source>
</evidence>
<feature type="transmembrane region" description="Helical" evidence="6">
    <location>
        <begin position="51"/>
        <end position="74"/>
    </location>
</feature>
<protein>
    <recommendedName>
        <fullName evidence="7">Late embryogenesis abundant protein LEA-2 subgroup domain-containing protein</fullName>
    </recommendedName>
</protein>
<keyword evidence="2 6" id="KW-0812">Transmembrane</keyword>
<feature type="compositionally biased region" description="Basic and acidic residues" evidence="5">
    <location>
        <begin position="28"/>
        <end position="42"/>
    </location>
</feature>
<sequence>MMMEVALTSSSSSPQRLKASPVALDDPLPPHEERTAEEEAKYKRSRKRRNIIRVSCGMLVTHIIILLILSLTVFKAKDPTTTINNFHVSNLTYFLDIQRLRVDLNLTLAVDLSVRNKNKVSFKYHNCTAALNYRGHLVGVINIPAGNIPSDDTKRLDITLTIMADHLLLDDSQDLFSDVVAGVVPMNTYLKMSGKVKIFGIFKIHVRATSSCNFNVNISSTSITDQTCNNKAKL</sequence>
<keyword evidence="4 6" id="KW-0472">Membrane</keyword>
<evidence type="ECO:0000256" key="6">
    <source>
        <dbReference type="SAM" id="Phobius"/>
    </source>
</evidence>
<dbReference type="Gene3D" id="2.60.40.1820">
    <property type="match status" value="1"/>
</dbReference>
<dbReference type="PANTHER" id="PTHR31234">
    <property type="entry name" value="LATE EMBRYOGENESIS ABUNDANT (LEA) HYDROXYPROLINE-RICH GLYCOPROTEIN FAMILY"/>
    <property type="match status" value="1"/>
</dbReference>
<evidence type="ECO:0000256" key="1">
    <source>
        <dbReference type="ARBA" id="ARBA00004167"/>
    </source>
</evidence>
<organism evidence="8 9">
    <name type="scientific">Cannabis sativa</name>
    <name type="common">Hemp</name>
    <name type="synonym">Marijuana</name>
    <dbReference type="NCBI Taxonomy" id="3483"/>
    <lineage>
        <taxon>Eukaryota</taxon>
        <taxon>Viridiplantae</taxon>
        <taxon>Streptophyta</taxon>
        <taxon>Embryophyta</taxon>
        <taxon>Tracheophyta</taxon>
        <taxon>Spermatophyta</taxon>
        <taxon>Magnoliopsida</taxon>
        <taxon>eudicotyledons</taxon>
        <taxon>Gunneridae</taxon>
        <taxon>Pentapetalae</taxon>
        <taxon>rosids</taxon>
        <taxon>fabids</taxon>
        <taxon>Rosales</taxon>
        <taxon>Cannabaceae</taxon>
        <taxon>Cannabis</taxon>
    </lineage>
</organism>
<accession>A0A7J6E1W8</accession>
<evidence type="ECO:0000256" key="2">
    <source>
        <dbReference type="ARBA" id="ARBA00022692"/>
    </source>
</evidence>
<proteinExistence type="predicted"/>
<dbReference type="InterPro" id="IPR044839">
    <property type="entry name" value="NDR1-like"/>
</dbReference>
<dbReference type="AlphaFoldDB" id="A0A7J6E1W8"/>
<dbReference type="Proteomes" id="UP000583929">
    <property type="component" value="Unassembled WGS sequence"/>
</dbReference>
<comment type="caution">
    <text evidence="8">The sequence shown here is derived from an EMBL/GenBank/DDBJ whole genome shotgun (WGS) entry which is preliminary data.</text>
</comment>
<name>A0A7J6E1W8_CANSA</name>
<dbReference type="InterPro" id="IPR004864">
    <property type="entry name" value="LEA_2"/>
</dbReference>
<dbReference type="EMBL" id="JAATIQ010000527">
    <property type="protein sequence ID" value="KAF4352415.1"/>
    <property type="molecule type" value="Genomic_DNA"/>
</dbReference>
<evidence type="ECO:0000259" key="7">
    <source>
        <dbReference type="Pfam" id="PF03168"/>
    </source>
</evidence>